<reference evidence="2" key="1">
    <citation type="submission" date="2023-11" db="EMBL/GenBank/DDBJ databases">
        <authorList>
            <person name="Alioto T."/>
            <person name="Alioto T."/>
            <person name="Gomez Garrido J."/>
        </authorList>
    </citation>
    <scope>NUCLEOTIDE SEQUENCE</scope>
</reference>
<dbReference type="Proteomes" id="UP001296104">
    <property type="component" value="Unassembled WGS sequence"/>
</dbReference>
<protein>
    <submittedName>
        <fullName evidence="2">Uncharacterized protein</fullName>
    </submittedName>
</protein>
<dbReference type="EMBL" id="CAVMBE010000009">
    <property type="protein sequence ID" value="CAK3880953.1"/>
    <property type="molecule type" value="Genomic_DNA"/>
</dbReference>
<comment type="caution">
    <text evidence="2">The sequence shown here is derived from an EMBL/GenBank/DDBJ whole genome shotgun (WGS) entry which is preliminary data.</text>
</comment>
<keyword evidence="3" id="KW-1185">Reference proteome</keyword>
<dbReference type="AlphaFoldDB" id="A0AAI8YUC5"/>
<evidence type="ECO:0000256" key="1">
    <source>
        <dbReference type="SAM" id="MobiDB-lite"/>
    </source>
</evidence>
<feature type="region of interest" description="Disordered" evidence="1">
    <location>
        <begin position="1"/>
        <end position="26"/>
    </location>
</feature>
<proteinExistence type="predicted"/>
<sequence length="282" mass="32467">MPFQKFSHRLQKDNSPPSNSKNDKNAHEDFKRYLEHKTDDTKIRWLRECLDERSSQFVIKQTSLVLTDKVGHAETLIHWIVERDMKQPACVHVCSTTAEKDLEDVDESSQKLSNIEITSDLQNDHYTHAIFRIVQKPEAPKTLNLLHQALAFDGVALIESLKRNPTLEVHLKVLEMQKKGDDQAKQETVERVRETVGANNFDNGELADLAVKTGFEREKVRSFPKRTNIEGEKLEKWTTEVKAQMSCGKYPELEPWVDKAIKHYMEENGGMAVETELLVVTK</sequence>
<name>A0AAI8YUC5_9PEZI</name>
<accession>A0AAI8YUC5</accession>
<evidence type="ECO:0000313" key="3">
    <source>
        <dbReference type="Proteomes" id="UP001296104"/>
    </source>
</evidence>
<gene>
    <name evidence="2" type="ORF">LECACI_7A002142</name>
</gene>
<evidence type="ECO:0000313" key="2">
    <source>
        <dbReference type="EMBL" id="CAK3880953.1"/>
    </source>
</evidence>
<organism evidence="2 3">
    <name type="scientific">Lecanosticta acicola</name>
    <dbReference type="NCBI Taxonomy" id="111012"/>
    <lineage>
        <taxon>Eukaryota</taxon>
        <taxon>Fungi</taxon>
        <taxon>Dikarya</taxon>
        <taxon>Ascomycota</taxon>
        <taxon>Pezizomycotina</taxon>
        <taxon>Dothideomycetes</taxon>
        <taxon>Dothideomycetidae</taxon>
        <taxon>Mycosphaerellales</taxon>
        <taxon>Mycosphaerellaceae</taxon>
        <taxon>Lecanosticta</taxon>
    </lineage>
</organism>